<evidence type="ECO:0000313" key="1">
    <source>
        <dbReference type="Proteomes" id="UP000504637"/>
    </source>
</evidence>
<protein>
    <submittedName>
        <fullName evidence="2">Uncharacterized protein</fullName>
    </submittedName>
</protein>
<reference evidence="2" key="1">
    <citation type="submission" date="2020-01" db="EMBL/GenBank/DDBJ databases">
        <authorList>
            <consortium name="DOE Joint Genome Institute"/>
            <person name="Haridas S."/>
            <person name="Albert R."/>
            <person name="Binder M."/>
            <person name="Bloem J."/>
            <person name="Labutti K."/>
            <person name="Salamov A."/>
            <person name="Andreopoulos B."/>
            <person name="Baker S.E."/>
            <person name="Barry K."/>
            <person name="Bills G."/>
            <person name="Bluhm B.H."/>
            <person name="Cannon C."/>
            <person name="Castanera R."/>
            <person name="Culley D.E."/>
            <person name="Daum C."/>
            <person name="Ezra D."/>
            <person name="Gonzalez J.B."/>
            <person name="Henrissat B."/>
            <person name="Kuo A."/>
            <person name="Liang C."/>
            <person name="Lipzen A."/>
            <person name="Lutzoni F."/>
            <person name="Magnuson J."/>
            <person name="Mondo S."/>
            <person name="Nolan M."/>
            <person name="Ohm R."/>
            <person name="Pangilinan J."/>
            <person name="Park H.-J."/>
            <person name="Ramirez L."/>
            <person name="Alfaro M."/>
            <person name="Sun H."/>
            <person name="Tritt A."/>
            <person name="Yoshinaga Y."/>
            <person name="Zwiers L.-H."/>
            <person name="Turgeon B.G."/>
            <person name="Goodwin S.B."/>
            <person name="Spatafora J.W."/>
            <person name="Crous P.W."/>
            <person name="Grigoriev I.V."/>
        </authorList>
    </citation>
    <scope>NUCLEOTIDE SEQUENCE</scope>
    <source>
        <strain evidence="2">CBS 342.82</strain>
    </source>
</reference>
<reference evidence="2" key="3">
    <citation type="submission" date="2025-08" db="UniProtKB">
        <authorList>
            <consortium name="RefSeq"/>
        </authorList>
    </citation>
    <scope>IDENTIFICATION</scope>
    <source>
        <strain evidence="2">CBS 342.82</strain>
    </source>
</reference>
<evidence type="ECO:0000313" key="2">
    <source>
        <dbReference type="RefSeq" id="XP_033458722.1"/>
    </source>
</evidence>
<dbReference type="AlphaFoldDB" id="A0A6J3M0Y7"/>
<sequence>MTLASSNLIREDYIDHEAPECRGEGKQSTHCWHNELLVVVHRGILFPDHGASNRKCNDLHRPCVDGEIAAGSGCGRSLLANLYPCFFPFPKDQIYLVELEMILHSRICPGVFYSLSPVIRCRRLTTSETNSGGRSMAAEHRRHSGRPPPLLNSWRMSAVPHAYSTCWCVNNQFALCRTNARGDGVQQTQDEHACLGYTR</sequence>
<proteinExistence type="predicted"/>
<keyword evidence="1" id="KW-1185">Reference proteome</keyword>
<organism evidence="2">
    <name type="scientific">Dissoconium aciculare CBS 342.82</name>
    <dbReference type="NCBI Taxonomy" id="1314786"/>
    <lineage>
        <taxon>Eukaryota</taxon>
        <taxon>Fungi</taxon>
        <taxon>Dikarya</taxon>
        <taxon>Ascomycota</taxon>
        <taxon>Pezizomycotina</taxon>
        <taxon>Dothideomycetes</taxon>
        <taxon>Dothideomycetidae</taxon>
        <taxon>Mycosphaerellales</taxon>
        <taxon>Dissoconiaceae</taxon>
        <taxon>Dissoconium</taxon>
    </lineage>
</organism>
<dbReference type="RefSeq" id="XP_033458722.1">
    <property type="nucleotide sequence ID" value="XM_033599981.1"/>
</dbReference>
<accession>A0A6J3M0Y7</accession>
<dbReference type="Proteomes" id="UP000504637">
    <property type="component" value="Unplaced"/>
</dbReference>
<dbReference type="GeneID" id="54357780"/>
<name>A0A6J3M0Y7_9PEZI</name>
<reference evidence="2" key="2">
    <citation type="submission" date="2020-04" db="EMBL/GenBank/DDBJ databases">
        <authorList>
            <consortium name="NCBI Genome Project"/>
        </authorList>
    </citation>
    <scope>NUCLEOTIDE SEQUENCE</scope>
    <source>
        <strain evidence="2">CBS 342.82</strain>
    </source>
</reference>
<gene>
    <name evidence="2" type="ORF">K489DRAFT_254242</name>
</gene>